<evidence type="ECO:0000256" key="2">
    <source>
        <dbReference type="PROSITE-ProRule" id="PRU00169"/>
    </source>
</evidence>
<sequence>MDKDISIMIMDDDCGIVDSLKVFLGDKYDVEGATNSLEGLKRLQEKKFDLLVLDYYIDELDGSDVIERVRKFDSNIYTLLLTGYAEDVPALEVLKNLNIQGYCEKSGDFKNVIISIESVIKSIEFFRTKKCTIGQRIKDLRKLNNLSQEDVAKYLKTQKSSISQYESGVVIPPTLTIIKLAKLFNTTTDYILCYELEIEKRI</sequence>
<keyword evidence="6" id="KW-1185">Reference proteome</keyword>
<evidence type="ECO:0000313" key="6">
    <source>
        <dbReference type="Proteomes" id="UP000694308"/>
    </source>
</evidence>
<dbReference type="GO" id="GO:0003677">
    <property type="term" value="F:DNA binding"/>
    <property type="evidence" value="ECO:0007669"/>
    <property type="project" value="UniProtKB-KW"/>
</dbReference>
<dbReference type="GO" id="GO:0000160">
    <property type="term" value="P:phosphorelay signal transduction system"/>
    <property type="evidence" value="ECO:0007669"/>
    <property type="project" value="InterPro"/>
</dbReference>
<feature type="domain" description="Response regulatory" evidence="3">
    <location>
        <begin position="6"/>
        <end position="120"/>
    </location>
</feature>
<dbReference type="PROSITE" id="PS50110">
    <property type="entry name" value="RESPONSE_REGULATORY"/>
    <property type="match status" value="1"/>
</dbReference>
<dbReference type="InterPro" id="IPR001789">
    <property type="entry name" value="Sig_transdc_resp-reg_receiver"/>
</dbReference>
<dbReference type="Pfam" id="PF00072">
    <property type="entry name" value="Response_reg"/>
    <property type="match status" value="1"/>
</dbReference>
<name>A0A949WQT5_9CLOT</name>
<dbReference type="SMART" id="SM00530">
    <property type="entry name" value="HTH_XRE"/>
    <property type="match status" value="1"/>
</dbReference>
<dbReference type="Pfam" id="PF01381">
    <property type="entry name" value="HTH_3"/>
    <property type="match status" value="1"/>
</dbReference>
<evidence type="ECO:0000259" key="4">
    <source>
        <dbReference type="PROSITE" id="PS50943"/>
    </source>
</evidence>
<dbReference type="SMART" id="SM00448">
    <property type="entry name" value="REC"/>
    <property type="match status" value="1"/>
</dbReference>
<comment type="caution">
    <text evidence="5">The sequence shown here is derived from an EMBL/GenBank/DDBJ whole genome shotgun (WGS) entry which is preliminary data.</text>
</comment>
<dbReference type="EMBL" id="JAEEGC010000038">
    <property type="protein sequence ID" value="MBV7273156.1"/>
    <property type="molecule type" value="Genomic_DNA"/>
</dbReference>
<keyword evidence="2" id="KW-0597">Phosphoprotein</keyword>
<proteinExistence type="predicted"/>
<keyword evidence="1" id="KW-0238">DNA-binding</keyword>
<feature type="modified residue" description="4-aspartylphosphate" evidence="2">
    <location>
        <position position="54"/>
    </location>
</feature>
<evidence type="ECO:0000259" key="3">
    <source>
        <dbReference type="PROSITE" id="PS50110"/>
    </source>
</evidence>
<evidence type="ECO:0000256" key="1">
    <source>
        <dbReference type="ARBA" id="ARBA00023125"/>
    </source>
</evidence>
<dbReference type="PROSITE" id="PS50943">
    <property type="entry name" value="HTH_CROC1"/>
    <property type="match status" value="1"/>
</dbReference>
<organism evidence="5 6">
    <name type="scientific">Clostridium thailandense</name>
    <dbReference type="NCBI Taxonomy" id="2794346"/>
    <lineage>
        <taxon>Bacteria</taxon>
        <taxon>Bacillati</taxon>
        <taxon>Bacillota</taxon>
        <taxon>Clostridia</taxon>
        <taxon>Eubacteriales</taxon>
        <taxon>Clostridiaceae</taxon>
        <taxon>Clostridium</taxon>
    </lineage>
</organism>
<dbReference type="PANTHER" id="PTHR46558">
    <property type="entry name" value="TRACRIPTIONAL REGULATORY PROTEIN-RELATED-RELATED"/>
    <property type="match status" value="1"/>
</dbReference>
<dbReference type="Proteomes" id="UP000694308">
    <property type="component" value="Unassembled WGS sequence"/>
</dbReference>
<gene>
    <name evidence="5" type="ORF">I6U48_09565</name>
</gene>
<protein>
    <submittedName>
        <fullName evidence="5">Helix-turn-helix domain-containing protein</fullName>
    </submittedName>
</protein>
<dbReference type="RefSeq" id="WP_218320186.1">
    <property type="nucleotide sequence ID" value="NZ_JAEEGC010000038.1"/>
</dbReference>
<reference evidence="5" key="1">
    <citation type="submission" date="2020-12" db="EMBL/GenBank/DDBJ databases">
        <title>Clostridium thailandense sp. nov., a novel acetogenic bacterium isolated from peat land soil in Thailand.</title>
        <authorList>
            <person name="Chaikitkaew S."/>
            <person name="Birkeland N.K."/>
        </authorList>
    </citation>
    <scope>NUCLEOTIDE SEQUENCE</scope>
    <source>
        <strain evidence="5">PL3</strain>
    </source>
</reference>
<dbReference type="CDD" id="cd00156">
    <property type="entry name" value="REC"/>
    <property type="match status" value="1"/>
</dbReference>
<dbReference type="InterPro" id="IPR001387">
    <property type="entry name" value="Cro/C1-type_HTH"/>
</dbReference>
<feature type="domain" description="HTH cro/C1-type" evidence="4">
    <location>
        <begin position="137"/>
        <end position="191"/>
    </location>
</feature>
<evidence type="ECO:0000313" key="5">
    <source>
        <dbReference type="EMBL" id="MBV7273156.1"/>
    </source>
</evidence>
<dbReference type="PANTHER" id="PTHR46558:SF11">
    <property type="entry name" value="HTH-TYPE TRANSCRIPTIONAL REGULATOR XRE"/>
    <property type="match status" value="1"/>
</dbReference>
<dbReference type="CDD" id="cd00093">
    <property type="entry name" value="HTH_XRE"/>
    <property type="match status" value="1"/>
</dbReference>
<accession>A0A949WQT5</accession>
<dbReference type="AlphaFoldDB" id="A0A949WQT5"/>